<gene>
    <name evidence="1" type="ORF">CAFE_29300</name>
    <name evidence="2" type="ORF">HCR03_12860</name>
</gene>
<proteinExistence type="predicted"/>
<dbReference type="AlphaFoldDB" id="A0A6N8I2N6"/>
<dbReference type="EMBL" id="VWXL01000084">
    <property type="protein sequence ID" value="MVB12198.1"/>
    <property type="molecule type" value="Genomic_DNA"/>
</dbReference>
<sequence>MGYNQIFDLFLGLSGIYMLYCGFTGRGSLYRTDHVKKGMEEKYTRVIRWFCLPGGFFAIAAGVLDNWRITPYDKILIIVFAVFVIAFAVLMIRLTERNTGR</sequence>
<dbReference type="KEGG" id="cfem:HCR03_12860"/>
<dbReference type="Proteomes" id="UP000469440">
    <property type="component" value="Unassembled WGS sequence"/>
</dbReference>
<dbReference type="Proteomes" id="UP000515909">
    <property type="component" value="Chromosome"/>
</dbReference>
<evidence type="ECO:0000313" key="2">
    <source>
        <dbReference type="EMBL" id="QNK39621.1"/>
    </source>
</evidence>
<keyword evidence="3" id="KW-1185">Reference proteome</keyword>
<reference evidence="2 4" key="2">
    <citation type="submission" date="2020-08" db="EMBL/GenBank/DDBJ databases">
        <title>The isolate Caproiciproducens sp. 7D4C2 produces n-caproate at mildly acidic conditions from hexoses: genome and rBOX comparison with related strains and chain-elongating bacteria.</title>
        <authorList>
            <person name="Esquivel-Elizondo S."/>
            <person name="Bagci C."/>
            <person name="Temovska M."/>
            <person name="Jeon B.S."/>
            <person name="Bessarab I."/>
            <person name="Williams R.B.H."/>
            <person name="Huson D.H."/>
            <person name="Angenent L.T."/>
        </authorList>
    </citation>
    <scope>NUCLEOTIDE SEQUENCE [LARGE SCALE GENOMIC DNA]</scope>
    <source>
        <strain evidence="2 4">7D4C2</strain>
    </source>
</reference>
<reference evidence="1 3" key="1">
    <citation type="submission" date="2019-09" db="EMBL/GenBank/DDBJ databases">
        <title>Genome sequence of Clostridium sp. EA1.</title>
        <authorList>
            <person name="Poehlein A."/>
            <person name="Bengelsdorf F.R."/>
            <person name="Daniel R."/>
        </authorList>
    </citation>
    <scope>NUCLEOTIDE SEQUENCE [LARGE SCALE GENOMIC DNA]</scope>
    <source>
        <strain evidence="1 3">EA1</strain>
    </source>
</reference>
<dbReference type="EMBL" id="CP060286">
    <property type="protein sequence ID" value="QNK39621.1"/>
    <property type="molecule type" value="Genomic_DNA"/>
</dbReference>
<dbReference type="RefSeq" id="WP_066646807.1">
    <property type="nucleotide sequence ID" value="NZ_CP060286.1"/>
</dbReference>
<accession>A0A7G8T7N0</accession>
<evidence type="ECO:0000313" key="1">
    <source>
        <dbReference type="EMBL" id="MVB12198.1"/>
    </source>
</evidence>
<evidence type="ECO:0000313" key="3">
    <source>
        <dbReference type="Proteomes" id="UP000469440"/>
    </source>
</evidence>
<accession>A0A6N8I2N6</accession>
<evidence type="ECO:0000313" key="4">
    <source>
        <dbReference type="Proteomes" id="UP000515909"/>
    </source>
</evidence>
<protein>
    <recommendedName>
        <fullName evidence="5">DUF3784 domain-containing protein</fullName>
    </recommendedName>
</protein>
<name>A0A6N8I2N6_9FIRM</name>
<evidence type="ECO:0008006" key="5">
    <source>
        <dbReference type="Google" id="ProtNLM"/>
    </source>
</evidence>
<organism evidence="1 3">
    <name type="scientific">Caproicibacter fermentans</name>
    <dbReference type="NCBI Taxonomy" id="2576756"/>
    <lineage>
        <taxon>Bacteria</taxon>
        <taxon>Bacillati</taxon>
        <taxon>Bacillota</taxon>
        <taxon>Clostridia</taxon>
        <taxon>Eubacteriales</taxon>
        <taxon>Acutalibacteraceae</taxon>
        <taxon>Caproicibacter</taxon>
    </lineage>
</organism>
<dbReference type="OrthoDB" id="9910586at2"/>